<comment type="caution">
    <text evidence="1">The sequence shown here is derived from an EMBL/GenBank/DDBJ whole genome shotgun (WGS) entry which is preliminary data.</text>
</comment>
<gene>
    <name evidence="1" type="ORF">BDA99DRAFT_231271</name>
</gene>
<sequence length="705" mass="81145">MYTNSFKITELDDDKALPLKTDDIHGMSVYYLPNKACSISSPNCMMERDSEQVPSVNDLTHSLSQISQQNWDPNFAYQSAPEIDPSQRFCFNKTTAEIDNLYRLPSPPHEPYSNSHRNYQLNYFISQIQNPSIDSVQDYYCDNNNINVSGFPSALYNHQAVSTMETIKPISTVFGSTDSDVSQYSGYSAFSKQNMTNITTSDGQYSMLSESLQHRMPQDDIIKRSDWQNHVGHGLTELLYPFNDCTVIDTDTQFNIISCWTSNKEHMAQQKVFDYRFEYLKKKNINILFTERCKERIFRDRESNSYDETIVFCGDIIYIITGSRRNNRKWMSLWVKEKKNNANQIIGYVFILVDNCKLICHIKIDNKGTILGAHKPSGPGTSHHQTKKDGIPYDMEYFLKYPQNMIKGMSYHKALGELDKPLITFHGLHYFIAKPDPELETNVLDVVAIKYITGMASISWKAEEFIWASETLSGCLFGETENPRHIEGQPVMKRLPQLPSVIDQFHQQNSNPNMNDGNEQERPCITGMNYAKCENDNGSMLFSNLDQLMDSETSNHDHVIYTNDDLNCSMCINNNSDDMDYEKINYIKNGILHGSIMKYDDCILNAFVAGVWRTGKVHRFTAKSKNGSEYKFEHMSIQLSYNKSIPHWVFLKYRFIPQWSTDSNEYHKIQKIGKGSYGTTHQALDLATLDQVTIILLLLLNINKQ</sequence>
<dbReference type="EMBL" id="JAIXMP010000039">
    <property type="protein sequence ID" value="KAI9248240.1"/>
    <property type="molecule type" value="Genomic_DNA"/>
</dbReference>
<organism evidence="1 2">
    <name type="scientific">Phascolomyces articulosus</name>
    <dbReference type="NCBI Taxonomy" id="60185"/>
    <lineage>
        <taxon>Eukaryota</taxon>
        <taxon>Fungi</taxon>
        <taxon>Fungi incertae sedis</taxon>
        <taxon>Mucoromycota</taxon>
        <taxon>Mucoromycotina</taxon>
        <taxon>Mucoromycetes</taxon>
        <taxon>Mucorales</taxon>
        <taxon>Lichtheimiaceae</taxon>
        <taxon>Phascolomyces</taxon>
    </lineage>
</organism>
<keyword evidence="2" id="KW-1185">Reference proteome</keyword>
<name>A0AAD5JP55_9FUNG</name>
<reference evidence="1" key="2">
    <citation type="submission" date="2023-02" db="EMBL/GenBank/DDBJ databases">
        <authorList>
            <consortium name="DOE Joint Genome Institute"/>
            <person name="Mondo S.J."/>
            <person name="Chang Y."/>
            <person name="Wang Y."/>
            <person name="Ahrendt S."/>
            <person name="Andreopoulos W."/>
            <person name="Barry K."/>
            <person name="Beard J."/>
            <person name="Benny G.L."/>
            <person name="Blankenship S."/>
            <person name="Bonito G."/>
            <person name="Cuomo C."/>
            <person name="Desiro A."/>
            <person name="Gervers K.A."/>
            <person name="Hundley H."/>
            <person name="Kuo A."/>
            <person name="LaButti K."/>
            <person name="Lang B.F."/>
            <person name="Lipzen A."/>
            <person name="O'Donnell K."/>
            <person name="Pangilinan J."/>
            <person name="Reynolds N."/>
            <person name="Sandor L."/>
            <person name="Smith M.W."/>
            <person name="Tsang A."/>
            <person name="Grigoriev I.V."/>
            <person name="Stajich J.E."/>
            <person name="Spatafora J.W."/>
        </authorList>
    </citation>
    <scope>NUCLEOTIDE SEQUENCE</scope>
    <source>
        <strain evidence="1">RSA 2281</strain>
    </source>
</reference>
<accession>A0AAD5JP55</accession>
<evidence type="ECO:0000313" key="1">
    <source>
        <dbReference type="EMBL" id="KAI9248240.1"/>
    </source>
</evidence>
<dbReference type="Proteomes" id="UP001209540">
    <property type="component" value="Unassembled WGS sequence"/>
</dbReference>
<evidence type="ECO:0000313" key="2">
    <source>
        <dbReference type="Proteomes" id="UP001209540"/>
    </source>
</evidence>
<proteinExistence type="predicted"/>
<reference evidence="1" key="1">
    <citation type="journal article" date="2022" name="IScience">
        <title>Evolution of zygomycete secretomes and the origins of terrestrial fungal ecologies.</title>
        <authorList>
            <person name="Chang Y."/>
            <person name="Wang Y."/>
            <person name="Mondo S."/>
            <person name="Ahrendt S."/>
            <person name="Andreopoulos W."/>
            <person name="Barry K."/>
            <person name="Beard J."/>
            <person name="Benny G.L."/>
            <person name="Blankenship S."/>
            <person name="Bonito G."/>
            <person name="Cuomo C."/>
            <person name="Desiro A."/>
            <person name="Gervers K.A."/>
            <person name="Hundley H."/>
            <person name="Kuo A."/>
            <person name="LaButti K."/>
            <person name="Lang B.F."/>
            <person name="Lipzen A."/>
            <person name="O'Donnell K."/>
            <person name="Pangilinan J."/>
            <person name="Reynolds N."/>
            <person name="Sandor L."/>
            <person name="Smith M.E."/>
            <person name="Tsang A."/>
            <person name="Grigoriev I.V."/>
            <person name="Stajich J.E."/>
            <person name="Spatafora J.W."/>
        </authorList>
    </citation>
    <scope>NUCLEOTIDE SEQUENCE</scope>
    <source>
        <strain evidence="1">RSA 2281</strain>
    </source>
</reference>
<dbReference type="AlphaFoldDB" id="A0AAD5JP55"/>
<protein>
    <submittedName>
        <fullName evidence="1">Uncharacterized protein</fullName>
    </submittedName>
</protein>